<proteinExistence type="predicted"/>
<protein>
    <recommendedName>
        <fullName evidence="5">Apple domain-containing protein</fullName>
    </recommendedName>
</protein>
<comment type="caution">
    <text evidence="1">The sequence shown here is derived from an EMBL/GenBank/DDBJ whole genome shotgun (WGS) entry which is preliminary data.</text>
</comment>
<name>A0A815DKG2_9BILA</name>
<dbReference type="EMBL" id="CAJNOI010000523">
    <property type="protein sequence ID" value="CAF1299487.1"/>
    <property type="molecule type" value="Genomic_DNA"/>
</dbReference>
<evidence type="ECO:0000313" key="2">
    <source>
        <dbReference type="EMBL" id="CAF1575078.1"/>
    </source>
</evidence>
<dbReference type="OrthoDB" id="9982624at2759"/>
<evidence type="ECO:0008006" key="5">
    <source>
        <dbReference type="Google" id="ProtNLM"/>
    </source>
</evidence>
<sequence>MSFCSQYGMNLVNLTNSTNSANISLSMNQALQLKNCSNNFWYSYGSDTGLVGNVGSLTGGIVCSAVPLLGLYCVSSSVTQAATVCVRKDQIDMKQKCSTDDINQRSDVQKSLFIRKTIYGTILNVFYSRSAAQCDSICSRTDSCIGTNYKNFNCIFYL</sequence>
<dbReference type="Proteomes" id="UP000663832">
    <property type="component" value="Unassembled WGS sequence"/>
</dbReference>
<evidence type="ECO:0000313" key="4">
    <source>
        <dbReference type="Proteomes" id="UP000663877"/>
    </source>
</evidence>
<dbReference type="AlphaFoldDB" id="A0A815DKG2"/>
<reference evidence="1" key="1">
    <citation type="submission" date="2021-02" db="EMBL/GenBank/DDBJ databases">
        <authorList>
            <person name="Nowell W R."/>
        </authorList>
    </citation>
    <scope>NUCLEOTIDE SEQUENCE</scope>
</reference>
<evidence type="ECO:0000313" key="1">
    <source>
        <dbReference type="EMBL" id="CAF1299487.1"/>
    </source>
</evidence>
<dbReference type="EMBL" id="CAJNOM010000884">
    <property type="protein sequence ID" value="CAF1575078.1"/>
    <property type="molecule type" value="Genomic_DNA"/>
</dbReference>
<accession>A0A815DKG2</accession>
<gene>
    <name evidence="1" type="ORF">BJG266_LOCUS32203</name>
    <name evidence="2" type="ORF">QVE165_LOCUS49277</name>
</gene>
<organism evidence="1 4">
    <name type="scientific">Adineta steineri</name>
    <dbReference type="NCBI Taxonomy" id="433720"/>
    <lineage>
        <taxon>Eukaryota</taxon>
        <taxon>Metazoa</taxon>
        <taxon>Spiralia</taxon>
        <taxon>Gnathifera</taxon>
        <taxon>Rotifera</taxon>
        <taxon>Eurotatoria</taxon>
        <taxon>Bdelloidea</taxon>
        <taxon>Adinetida</taxon>
        <taxon>Adinetidae</taxon>
        <taxon>Adineta</taxon>
    </lineage>
</organism>
<keyword evidence="3" id="KW-1185">Reference proteome</keyword>
<dbReference type="Proteomes" id="UP000663877">
    <property type="component" value="Unassembled WGS sequence"/>
</dbReference>
<evidence type="ECO:0000313" key="3">
    <source>
        <dbReference type="Proteomes" id="UP000663832"/>
    </source>
</evidence>